<comment type="caution">
    <text evidence="2">The sequence shown here is derived from an EMBL/GenBank/DDBJ whole genome shotgun (WGS) entry which is preliminary data.</text>
</comment>
<proteinExistence type="predicted"/>
<organism evidence="2 3">
    <name type="scientific">Amphibacillus indicireducens</name>
    <dbReference type="NCBI Taxonomy" id="1076330"/>
    <lineage>
        <taxon>Bacteria</taxon>
        <taxon>Bacillati</taxon>
        <taxon>Bacillota</taxon>
        <taxon>Bacilli</taxon>
        <taxon>Bacillales</taxon>
        <taxon>Bacillaceae</taxon>
        <taxon>Amphibacillus</taxon>
    </lineage>
</organism>
<evidence type="ECO:0000313" key="2">
    <source>
        <dbReference type="EMBL" id="GAA4077322.1"/>
    </source>
</evidence>
<keyword evidence="3" id="KW-1185">Reference proteome</keyword>
<evidence type="ECO:0000313" key="3">
    <source>
        <dbReference type="Proteomes" id="UP001501734"/>
    </source>
</evidence>
<accession>A0ABP7VZQ6</accession>
<feature type="domain" description="DUF4097" evidence="1">
    <location>
        <begin position="46"/>
        <end position="180"/>
    </location>
</feature>
<dbReference type="Pfam" id="PF13349">
    <property type="entry name" value="DUF4097"/>
    <property type="match status" value="1"/>
</dbReference>
<name>A0ABP7VZQ6_9BACI</name>
<protein>
    <recommendedName>
        <fullName evidence="1">DUF4097 domain-containing protein</fullName>
    </recommendedName>
</protein>
<dbReference type="RefSeq" id="WP_344913235.1">
    <property type="nucleotide sequence ID" value="NZ_BAABDL010000123.1"/>
</dbReference>
<evidence type="ECO:0000259" key="1">
    <source>
        <dbReference type="Pfam" id="PF13349"/>
    </source>
</evidence>
<dbReference type="EMBL" id="BAABDL010000123">
    <property type="protein sequence ID" value="GAA4077322.1"/>
    <property type="molecule type" value="Genomic_DNA"/>
</dbReference>
<gene>
    <name evidence="2" type="ORF">GCM10022410_22520</name>
</gene>
<sequence length="274" mass="30518">MKKFALVGLAILVIGVLGTIFNWNQLIGRSRIDTVGRTIEVENEEISAIDIKSDLAEIYFFPTDEATIQIDVRGKSNKSIDELLEVKESGDRLLMTIDHHSRFPKVNIFPFWNHQNLTVSVGIPESFNGSVEARVDVGKIRINDLKFAKFTGVINVGDLEGRSFETSEGSVEVDVGDIDLIDVVGDWYLSADVGQIDLDLVEWQGNVEAYVDIGNIKIHIPEEPEFYSLRLEAELGDVKGVDDPIIEFRSADSRAIPRLDASTDIGNITLNWGR</sequence>
<reference evidence="3" key="1">
    <citation type="journal article" date="2019" name="Int. J. Syst. Evol. Microbiol.">
        <title>The Global Catalogue of Microorganisms (GCM) 10K type strain sequencing project: providing services to taxonomists for standard genome sequencing and annotation.</title>
        <authorList>
            <consortium name="The Broad Institute Genomics Platform"/>
            <consortium name="The Broad Institute Genome Sequencing Center for Infectious Disease"/>
            <person name="Wu L."/>
            <person name="Ma J."/>
        </authorList>
    </citation>
    <scope>NUCLEOTIDE SEQUENCE [LARGE SCALE GENOMIC DNA]</scope>
    <source>
        <strain evidence="3">JCM 17250</strain>
    </source>
</reference>
<dbReference type="InterPro" id="IPR025164">
    <property type="entry name" value="Toastrack_DUF4097"/>
</dbReference>
<dbReference type="Proteomes" id="UP001501734">
    <property type="component" value="Unassembled WGS sequence"/>
</dbReference>